<gene>
    <name evidence="3" type="ORF">PFTANZ_06591</name>
</gene>
<proteinExistence type="predicted"/>
<reference evidence="3 4" key="1">
    <citation type="submission" date="2013-02" db="EMBL/GenBank/DDBJ databases">
        <title>The Genome Annotation of Plasmodium falciparum Tanzania (2000708).</title>
        <authorList>
            <consortium name="The Broad Institute Genome Sequencing Platform"/>
            <consortium name="The Broad Institute Genome Sequencing Center for Infectious Disease"/>
            <person name="Neafsey D."/>
            <person name="Hoffman S."/>
            <person name="Volkman S."/>
            <person name="Rosenthal P."/>
            <person name="Walker B."/>
            <person name="Young S.K."/>
            <person name="Zeng Q."/>
            <person name="Gargeya S."/>
            <person name="Fitzgerald M."/>
            <person name="Haas B."/>
            <person name="Abouelleil A."/>
            <person name="Allen A.W."/>
            <person name="Alvarado L."/>
            <person name="Arachchi H.M."/>
            <person name="Berlin A.M."/>
            <person name="Chapman S.B."/>
            <person name="Gainer-Dewar J."/>
            <person name="Goldberg J."/>
            <person name="Griggs A."/>
            <person name="Gujja S."/>
            <person name="Hansen M."/>
            <person name="Howarth C."/>
            <person name="Imamovic A."/>
            <person name="Ireland A."/>
            <person name="Larimer J."/>
            <person name="McCowan C."/>
            <person name="Murphy C."/>
            <person name="Pearson M."/>
            <person name="Poon T.W."/>
            <person name="Priest M."/>
            <person name="Roberts A."/>
            <person name="Saif S."/>
            <person name="Shea T."/>
            <person name="Sisk P."/>
            <person name="Sykes S."/>
            <person name="Wortman J."/>
            <person name="Nusbaum C."/>
            <person name="Birren B."/>
        </authorList>
    </citation>
    <scope>NUCLEOTIDE SEQUENCE [LARGE SCALE GENOMIC DNA]</scope>
    <source>
        <strain evidence="4">Tanzania (2000708)</strain>
    </source>
</reference>
<sequence>MGNTESSSEGEAKTPSLTESHNSARNVLEKIGRHIKDEINKNSNHTNKLKGTLWKARFSDGLSSSFGYVRQHYYGSCSLDHKFHTNIITEDGRDPCDSRNQNRFDENAEAYCNSDKIRGNENNRNDGTACVPFRRQN</sequence>
<evidence type="ECO:0000313" key="4">
    <source>
        <dbReference type="Proteomes" id="UP000030708"/>
    </source>
</evidence>
<dbReference type="SUPFAM" id="SSF140924">
    <property type="entry name" value="Duffy binding domain-like"/>
    <property type="match status" value="1"/>
</dbReference>
<dbReference type="EMBL" id="KI927155">
    <property type="protein sequence ID" value="ETW32689.1"/>
    <property type="molecule type" value="Genomic_DNA"/>
</dbReference>
<feature type="non-terminal residue" evidence="3">
    <location>
        <position position="137"/>
    </location>
</feature>
<evidence type="ECO:0000313" key="3">
    <source>
        <dbReference type="EMBL" id="ETW32689.1"/>
    </source>
</evidence>
<name>A0A024VVC2_PLAFA</name>
<organism evidence="3 4">
    <name type="scientific">Plasmodium falciparum Tanzania</name>
    <name type="common">2000708</name>
    <dbReference type="NCBI Taxonomy" id="1036725"/>
    <lineage>
        <taxon>Eukaryota</taxon>
        <taxon>Sar</taxon>
        <taxon>Alveolata</taxon>
        <taxon>Apicomplexa</taxon>
        <taxon>Aconoidasida</taxon>
        <taxon>Haemosporida</taxon>
        <taxon>Plasmodiidae</taxon>
        <taxon>Plasmodium</taxon>
        <taxon>Plasmodium (Laverania)</taxon>
    </lineage>
</organism>
<accession>A0A024VVC2</accession>
<dbReference type="AlphaFoldDB" id="A0A024VVC2"/>
<dbReference type="InterPro" id="IPR029210">
    <property type="entry name" value="PfEMP1_NTS"/>
</dbReference>
<dbReference type="Pfam" id="PF15447">
    <property type="entry name" value="NTS"/>
    <property type="match status" value="1"/>
</dbReference>
<evidence type="ECO:0000259" key="2">
    <source>
        <dbReference type="Pfam" id="PF15447"/>
    </source>
</evidence>
<feature type="region of interest" description="Disordered" evidence="1">
    <location>
        <begin position="1"/>
        <end position="24"/>
    </location>
</feature>
<evidence type="ECO:0000256" key="1">
    <source>
        <dbReference type="SAM" id="MobiDB-lite"/>
    </source>
</evidence>
<feature type="domain" description="Plasmodium falciparum erythrocyte membrane protein-1 N-terminal segment" evidence="2">
    <location>
        <begin position="23"/>
        <end position="57"/>
    </location>
</feature>
<protein>
    <recommendedName>
        <fullName evidence="2">Plasmodium falciparum erythrocyte membrane protein-1 N-terminal segment domain-containing protein</fullName>
    </recommendedName>
</protein>
<reference evidence="3 4" key="2">
    <citation type="submission" date="2013-02" db="EMBL/GenBank/DDBJ databases">
        <title>The Genome Sequence of Plasmodium falciparum Tanzania (2000708).</title>
        <authorList>
            <consortium name="The Broad Institute Genome Sequencing Platform"/>
            <consortium name="The Broad Institute Genome Sequencing Center for Infectious Disease"/>
            <person name="Neafsey D."/>
            <person name="Cheeseman I."/>
            <person name="Volkman S."/>
            <person name="Adams J."/>
            <person name="Walker B."/>
            <person name="Young S.K."/>
            <person name="Zeng Q."/>
            <person name="Gargeya S."/>
            <person name="Fitzgerald M."/>
            <person name="Haas B."/>
            <person name="Abouelleil A."/>
            <person name="Alvarado L."/>
            <person name="Arachchi H.M."/>
            <person name="Berlin A.M."/>
            <person name="Chapman S.B."/>
            <person name="Dewar J."/>
            <person name="Goldberg J."/>
            <person name="Griggs A."/>
            <person name="Gujja S."/>
            <person name="Hansen M."/>
            <person name="Howarth C."/>
            <person name="Imamovic A."/>
            <person name="Larimer J."/>
            <person name="McCowan C."/>
            <person name="Murphy C."/>
            <person name="Neiman D."/>
            <person name="Pearson M."/>
            <person name="Priest M."/>
            <person name="Roberts A."/>
            <person name="Saif S."/>
            <person name="Shea T."/>
            <person name="Sisk P."/>
            <person name="Sykes S."/>
            <person name="Wortman J."/>
            <person name="Nusbaum C."/>
            <person name="Birren B."/>
        </authorList>
    </citation>
    <scope>NUCLEOTIDE SEQUENCE [LARGE SCALE GENOMIC DNA]</scope>
    <source>
        <strain evidence="4">Tanzania (2000708)</strain>
    </source>
</reference>
<dbReference type="Proteomes" id="UP000030708">
    <property type="component" value="Unassembled WGS sequence"/>
</dbReference>